<evidence type="ECO:0000313" key="4">
    <source>
        <dbReference type="EMBL" id="CAG2191985.1"/>
    </source>
</evidence>
<evidence type="ECO:0000256" key="3">
    <source>
        <dbReference type="PROSITE-ProRule" id="PRU00221"/>
    </source>
</evidence>
<dbReference type="InterPro" id="IPR036322">
    <property type="entry name" value="WD40_repeat_dom_sf"/>
</dbReference>
<dbReference type="Gene3D" id="2.130.10.10">
    <property type="entry name" value="YVTN repeat-like/Quinoprotein amine dehydrogenase"/>
    <property type="match status" value="1"/>
</dbReference>
<gene>
    <name evidence="4" type="ORF">MEDL_7227</name>
</gene>
<evidence type="ECO:0000256" key="1">
    <source>
        <dbReference type="ARBA" id="ARBA00022574"/>
    </source>
</evidence>
<evidence type="ECO:0000313" key="5">
    <source>
        <dbReference type="Proteomes" id="UP000683360"/>
    </source>
</evidence>
<dbReference type="PANTHER" id="PTHR22847:SF637">
    <property type="entry name" value="WD REPEAT DOMAIN 5B"/>
    <property type="match status" value="1"/>
</dbReference>
<reference evidence="4" key="1">
    <citation type="submission" date="2021-03" db="EMBL/GenBank/DDBJ databases">
        <authorList>
            <person name="Bekaert M."/>
        </authorList>
    </citation>
    <scope>NUCLEOTIDE SEQUENCE</scope>
</reference>
<dbReference type="Pfam" id="PF00400">
    <property type="entry name" value="WD40"/>
    <property type="match status" value="2"/>
</dbReference>
<evidence type="ECO:0000256" key="2">
    <source>
        <dbReference type="ARBA" id="ARBA00022737"/>
    </source>
</evidence>
<dbReference type="OrthoDB" id="190105at2759"/>
<keyword evidence="2" id="KW-0677">Repeat</keyword>
<dbReference type="AlphaFoldDB" id="A0A8S3QBA4"/>
<dbReference type="SUPFAM" id="SSF50978">
    <property type="entry name" value="WD40 repeat-like"/>
    <property type="match status" value="1"/>
</dbReference>
<keyword evidence="5" id="KW-1185">Reference proteome</keyword>
<dbReference type="SMART" id="SM00320">
    <property type="entry name" value="WD40"/>
    <property type="match status" value="2"/>
</dbReference>
<dbReference type="EMBL" id="CAJPWZ010000374">
    <property type="protein sequence ID" value="CAG2191985.1"/>
    <property type="molecule type" value="Genomic_DNA"/>
</dbReference>
<dbReference type="PROSITE" id="PS50082">
    <property type="entry name" value="WD_REPEATS_2"/>
    <property type="match status" value="1"/>
</dbReference>
<organism evidence="4 5">
    <name type="scientific">Mytilus edulis</name>
    <name type="common">Blue mussel</name>
    <dbReference type="NCBI Taxonomy" id="6550"/>
    <lineage>
        <taxon>Eukaryota</taxon>
        <taxon>Metazoa</taxon>
        <taxon>Spiralia</taxon>
        <taxon>Lophotrochozoa</taxon>
        <taxon>Mollusca</taxon>
        <taxon>Bivalvia</taxon>
        <taxon>Autobranchia</taxon>
        <taxon>Pteriomorphia</taxon>
        <taxon>Mytilida</taxon>
        <taxon>Mytiloidea</taxon>
        <taxon>Mytilidae</taxon>
        <taxon>Mytilinae</taxon>
        <taxon>Mytilus</taxon>
    </lineage>
</organism>
<dbReference type="InterPro" id="IPR001680">
    <property type="entry name" value="WD40_rpt"/>
</dbReference>
<dbReference type="InterPro" id="IPR015943">
    <property type="entry name" value="WD40/YVTN_repeat-like_dom_sf"/>
</dbReference>
<name>A0A8S3QBA4_MYTED</name>
<accession>A0A8S3QBA4</accession>
<keyword evidence="1 3" id="KW-0853">WD repeat</keyword>
<proteinExistence type="predicted"/>
<dbReference type="Proteomes" id="UP000683360">
    <property type="component" value="Unassembled WGS sequence"/>
</dbReference>
<comment type="caution">
    <text evidence="4">The sequence shown here is derived from an EMBL/GenBank/DDBJ whole genome shotgun (WGS) entry which is preliminary data.</text>
</comment>
<dbReference type="PANTHER" id="PTHR22847">
    <property type="entry name" value="WD40 REPEAT PROTEIN"/>
    <property type="match status" value="1"/>
</dbReference>
<sequence length="152" mass="17045">MLCLTKACKHTTSECLRIFSGCQDQILSVVMQGDLIISGDSGGHVYFWNKETGETEAAVQAHDGQIHKVCFHKGRFFTASSDSTVREWDLMSMTSVRVLQGHKGPVRDIKLDARILQSSTGLKLESFNQKIYDDFMQHQCIKLVTSIVQECS</sequence>
<dbReference type="GO" id="GO:1990234">
    <property type="term" value="C:transferase complex"/>
    <property type="evidence" value="ECO:0007669"/>
    <property type="project" value="UniProtKB-ARBA"/>
</dbReference>
<feature type="repeat" description="WD" evidence="3">
    <location>
        <begin position="59"/>
        <end position="98"/>
    </location>
</feature>
<protein>
    <submittedName>
        <fullName evidence="4">Uncharacterized protein</fullName>
    </submittedName>
</protein>